<accession>A0A330L4D5</accession>
<proteinExistence type="predicted"/>
<protein>
    <submittedName>
        <fullName evidence="1">Uncharacterized protein</fullName>
    </submittedName>
</protein>
<dbReference type="AlphaFoldDB" id="A0A330L4D5"/>
<name>A0A330L4D5_9BACT</name>
<evidence type="ECO:0000313" key="1">
    <source>
        <dbReference type="EMBL" id="SPP64537.1"/>
    </source>
</evidence>
<dbReference type="EMBL" id="OUNR01000012">
    <property type="protein sequence ID" value="SPP64537.1"/>
    <property type="molecule type" value="Genomic_DNA"/>
</dbReference>
<gene>
    <name evidence="1" type="ORF">NITLEN_20177</name>
</gene>
<keyword evidence="2" id="KW-1185">Reference proteome</keyword>
<dbReference type="Proteomes" id="UP000248168">
    <property type="component" value="Unassembled WGS sequence"/>
</dbReference>
<organism evidence="1 2">
    <name type="scientific">Nitrospira lenta</name>
    <dbReference type="NCBI Taxonomy" id="1436998"/>
    <lineage>
        <taxon>Bacteria</taxon>
        <taxon>Pseudomonadati</taxon>
        <taxon>Nitrospirota</taxon>
        <taxon>Nitrospiria</taxon>
        <taxon>Nitrospirales</taxon>
        <taxon>Nitrospiraceae</taxon>
        <taxon>Nitrospira</taxon>
    </lineage>
</organism>
<evidence type="ECO:0000313" key="2">
    <source>
        <dbReference type="Proteomes" id="UP000248168"/>
    </source>
</evidence>
<reference evidence="2" key="1">
    <citation type="submission" date="2018-04" db="EMBL/GenBank/DDBJ databases">
        <authorList>
            <person name="Lucker S."/>
            <person name="Sakoula D."/>
        </authorList>
    </citation>
    <scope>NUCLEOTIDE SEQUENCE [LARGE SCALE GENOMIC DNA]</scope>
</reference>
<sequence length="59" mass="6656">MGWYSVCVEVDKQNPTRQHTGVHDSQRFLSGGILLGIMERAIWLSTGVYKPVHRNSEGL</sequence>
<dbReference type="InParanoid" id="A0A330L4D5"/>